<keyword evidence="3" id="KW-1185">Reference proteome</keyword>
<name>B1XYU9_LEPCP</name>
<dbReference type="HOGENOM" id="CLU_989698_0_0_4"/>
<dbReference type="OrthoDB" id="9152805at2"/>
<dbReference type="RefSeq" id="WP_012345595.1">
    <property type="nucleotide sequence ID" value="NC_010524.1"/>
</dbReference>
<evidence type="ECO:0008006" key="4">
    <source>
        <dbReference type="Google" id="ProtNLM"/>
    </source>
</evidence>
<dbReference type="PROSITE" id="PS51257">
    <property type="entry name" value="PROKAR_LIPOPROTEIN"/>
    <property type="match status" value="1"/>
</dbReference>
<sequence precursor="true">MSHPIRTACSLTLWAACASLALPTLAATEPLANPGQTPAELEVVDLSQPAPAGSVLPAIGVEAPVISVDLGGTFSLSRGAYTTRRFAGDGEVEYRYTRSEVISEFHFDREYVQEAGTSSSVSSDEYDANIKWKTWLTDNPYYVFWSPRARFNRFGFFRSSQALRVGLGRRFQPGSDLALTLEVGPGIRSARPQTGPSVIEGMYTVTGKIDLSLSDTLTFKFNLSDERSTRENYRTVTAGLRNKITERIWFKYEMAYRKAFPFDSAPSNAESSFDAGLSYRY</sequence>
<evidence type="ECO:0000256" key="1">
    <source>
        <dbReference type="SAM" id="SignalP"/>
    </source>
</evidence>
<gene>
    <name evidence="2" type="ordered locus">Lcho_0558</name>
</gene>
<dbReference type="KEGG" id="lch:Lcho_0558"/>
<dbReference type="EMBL" id="CP001013">
    <property type="protein sequence ID" value="ACB32833.1"/>
    <property type="molecule type" value="Genomic_DNA"/>
</dbReference>
<dbReference type="Proteomes" id="UP000001693">
    <property type="component" value="Chromosome"/>
</dbReference>
<dbReference type="STRING" id="395495.Lcho_0558"/>
<keyword evidence="1" id="KW-0732">Signal</keyword>
<dbReference type="Pfam" id="PF04338">
    <property type="entry name" value="DUF481"/>
    <property type="match status" value="1"/>
</dbReference>
<feature type="signal peptide" evidence="1">
    <location>
        <begin position="1"/>
        <end position="26"/>
    </location>
</feature>
<dbReference type="eggNOG" id="COG3137">
    <property type="taxonomic scope" value="Bacteria"/>
</dbReference>
<evidence type="ECO:0000313" key="3">
    <source>
        <dbReference type="Proteomes" id="UP000001693"/>
    </source>
</evidence>
<dbReference type="AlphaFoldDB" id="B1XYU9"/>
<dbReference type="InterPro" id="IPR007433">
    <property type="entry name" value="DUF481"/>
</dbReference>
<protein>
    <recommendedName>
        <fullName evidence="4">Salt-induced outer membrane protein</fullName>
    </recommendedName>
</protein>
<reference evidence="2 3" key="1">
    <citation type="submission" date="2008-03" db="EMBL/GenBank/DDBJ databases">
        <title>Complete sequence of Leptothrix cholodnii SP-6.</title>
        <authorList>
            <consortium name="US DOE Joint Genome Institute"/>
            <person name="Copeland A."/>
            <person name="Lucas S."/>
            <person name="Lapidus A."/>
            <person name="Glavina del Rio T."/>
            <person name="Dalin E."/>
            <person name="Tice H."/>
            <person name="Bruce D."/>
            <person name="Goodwin L."/>
            <person name="Pitluck S."/>
            <person name="Chertkov O."/>
            <person name="Brettin T."/>
            <person name="Detter J.C."/>
            <person name="Han C."/>
            <person name="Kuske C.R."/>
            <person name="Schmutz J."/>
            <person name="Larimer F."/>
            <person name="Land M."/>
            <person name="Hauser L."/>
            <person name="Kyrpides N."/>
            <person name="Lykidis A."/>
            <person name="Emerson D."/>
            <person name="Richardson P."/>
        </authorList>
    </citation>
    <scope>NUCLEOTIDE SEQUENCE [LARGE SCALE GENOMIC DNA]</scope>
    <source>
        <strain evidence="3">ATCC 51168 / LMG 8142 / SP-6</strain>
    </source>
</reference>
<feature type="chain" id="PRO_5002772891" description="Salt-induced outer membrane protein" evidence="1">
    <location>
        <begin position="27"/>
        <end position="281"/>
    </location>
</feature>
<organism evidence="2 3">
    <name type="scientific">Leptothrix cholodnii (strain ATCC 51168 / LMG 8142 / SP-6)</name>
    <name type="common">Leptothrix discophora (strain SP-6)</name>
    <dbReference type="NCBI Taxonomy" id="395495"/>
    <lineage>
        <taxon>Bacteria</taxon>
        <taxon>Pseudomonadati</taxon>
        <taxon>Pseudomonadota</taxon>
        <taxon>Betaproteobacteria</taxon>
        <taxon>Burkholderiales</taxon>
        <taxon>Sphaerotilaceae</taxon>
        <taxon>Leptothrix</taxon>
    </lineage>
</organism>
<proteinExistence type="predicted"/>
<evidence type="ECO:0000313" key="2">
    <source>
        <dbReference type="EMBL" id="ACB32833.1"/>
    </source>
</evidence>
<accession>B1XYU9</accession>